<keyword evidence="15" id="KW-0539">Nucleus</keyword>
<evidence type="ECO:0000256" key="1">
    <source>
        <dbReference type="ARBA" id="ARBA00001663"/>
    </source>
</evidence>
<evidence type="ECO:0000313" key="18">
    <source>
        <dbReference type="Proteomes" id="UP000660262"/>
    </source>
</evidence>
<evidence type="ECO:0000256" key="14">
    <source>
        <dbReference type="ARBA" id="ARBA00023163"/>
    </source>
</evidence>
<dbReference type="Proteomes" id="UP000660262">
    <property type="component" value="Unassembled WGS sequence"/>
</dbReference>
<comment type="subcellular location">
    <subcellularLocation>
        <location evidence="3">Cytoplasm</location>
    </subcellularLocation>
    <subcellularLocation>
        <location evidence="2">Nucleus</location>
    </subcellularLocation>
</comment>
<keyword evidence="11" id="KW-0269">Exonuclease</keyword>
<comment type="catalytic activity">
    <reaction evidence="1">
        <text>Exonucleolytic cleavage of poly(A) to 5'-AMP.</text>
        <dbReference type="EC" id="3.1.13.4"/>
    </reaction>
</comment>
<evidence type="ECO:0000256" key="5">
    <source>
        <dbReference type="ARBA" id="ARBA00011757"/>
    </source>
</evidence>
<dbReference type="GO" id="GO:0030014">
    <property type="term" value="C:CCR4-NOT complex"/>
    <property type="evidence" value="ECO:0007669"/>
    <property type="project" value="InterPro"/>
</dbReference>
<dbReference type="GO" id="GO:0005737">
    <property type="term" value="C:cytoplasm"/>
    <property type="evidence" value="ECO:0007669"/>
    <property type="project" value="UniProtKB-SubCell"/>
</dbReference>
<dbReference type="GO" id="GO:0004535">
    <property type="term" value="F:poly(A)-specific ribonuclease activity"/>
    <property type="evidence" value="ECO:0007669"/>
    <property type="project" value="UniProtKB-EC"/>
</dbReference>
<dbReference type="OrthoDB" id="1164111at2759"/>
<evidence type="ECO:0000256" key="4">
    <source>
        <dbReference type="ARBA" id="ARBA00008372"/>
    </source>
</evidence>
<dbReference type="InterPro" id="IPR006941">
    <property type="entry name" value="RNase_CAF1"/>
</dbReference>
<dbReference type="Gene3D" id="3.30.420.10">
    <property type="entry name" value="Ribonuclease H-like superfamily/Ribonuclease H"/>
    <property type="match status" value="1"/>
</dbReference>
<dbReference type="SUPFAM" id="SSF53098">
    <property type="entry name" value="Ribonuclease H-like"/>
    <property type="match status" value="1"/>
</dbReference>
<proteinExistence type="inferred from homology"/>
<reference evidence="17" key="1">
    <citation type="submission" date="2020-10" db="EMBL/GenBank/DDBJ databases">
        <title>Unveiling of a novel bifunctional photoreceptor, Dualchrome1, isolated from a cosmopolitan green alga.</title>
        <authorList>
            <person name="Suzuki S."/>
            <person name="Kawachi M."/>
        </authorList>
    </citation>
    <scope>NUCLEOTIDE SEQUENCE</scope>
    <source>
        <strain evidence="17">NIES 2893</strain>
    </source>
</reference>
<evidence type="ECO:0000256" key="7">
    <source>
        <dbReference type="ARBA" id="ARBA00022490"/>
    </source>
</evidence>
<name>A0A830HKM0_9CHLO</name>
<dbReference type="GO" id="GO:0003723">
    <property type="term" value="F:RNA binding"/>
    <property type="evidence" value="ECO:0007669"/>
    <property type="project" value="UniProtKB-KW"/>
</dbReference>
<comment type="function">
    <text evidence="16">Ubiquitous transcription factor required for a diverse set of processes. It is a component of the CCR4 complex involved in the control of gene expression.</text>
</comment>
<dbReference type="PANTHER" id="PTHR10797">
    <property type="entry name" value="CCR4-NOT TRANSCRIPTION COMPLEX SUBUNIT"/>
    <property type="match status" value="1"/>
</dbReference>
<dbReference type="AlphaFoldDB" id="A0A830HKM0"/>
<evidence type="ECO:0000256" key="11">
    <source>
        <dbReference type="ARBA" id="ARBA00022839"/>
    </source>
</evidence>
<evidence type="ECO:0000256" key="9">
    <source>
        <dbReference type="ARBA" id="ARBA00022723"/>
    </source>
</evidence>
<evidence type="ECO:0000256" key="2">
    <source>
        <dbReference type="ARBA" id="ARBA00004123"/>
    </source>
</evidence>
<evidence type="ECO:0000256" key="6">
    <source>
        <dbReference type="ARBA" id="ARBA00012161"/>
    </source>
</evidence>
<evidence type="ECO:0000256" key="8">
    <source>
        <dbReference type="ARBA" id="ARBA00022722"/>
    </source>
</evidence>
<evidence type="ECO:0000313" key="17">
    <source>
        <dbReference type="EMBL" id="GHP05567.1"/>
    </source>
</evidence>
<keyword evidence="10" id="KW-0378">Hydrolase</keyword>
<keyword evidence="14" id="KW-0804">Transcription</keyword>
<protein>
    <recommendedName>
        <fullName evidence="6">poly(A)-specific ribonuclease</fullName>
        <ecNumber evidence="6">3.1.13.4</ecNumber>
    </recommendedName>
</protein>
<evidence type="ECO:0000256" key="3">
    <source>
        <dbReference type="ARBA" id="ARBA00004496"/>
    </source>
</evidence>
<evidence type="ECO:0000256" key="16">
    <source>
        <dbReference type="ARBA" id="ARBA00025148"/>
    </source>
</evidence>
<evidence type="ECO:0000256" key="10">
    <source>
        <dbReference type="ARBA" id="ARBA00022801"/>
    </source>
</evidence>
<dbReference type="EC" id="3.1.13.4" evidence="6"/>
<organism evidence="17 18">
    <name type="scientific">Pycnococcus provasolii</name>
    <dbReference type="NCBI Taxonomy" id="41880"/>
    <lineage>
        <taxon>Eukaryota</taxon>
        <taxon>Viridiplantae</taxon>
        <taxon>Chlorophyta</taxon>
        <taxon>Pseudoscourfieldiophyceae</taxon>
        <taxon>Pseudoscourfieldiales</taxon>
        <taxon>Pycnococcaceae</taxon>
        <taxon>Pycnococcus</taxon>
    </lineage>
</organism>
<keyword evidence="7" id="KW-0963">Cytoplasm</keyword>
<keyword evidence="18" id="KW-1185">Reference proteome</keyword>
<evidence type="ECO:0000256" key="15">
    <source>
        <dbReference type="ARBA" id="ARBA00023242"/>
    </source>
</evidence>
<accession>A0A830HKM0</accession>
<evidence type="ECO:0000256" key="13">
    <source>
        <dbReference type="ARBA" id="ARBA00023015"/>
    </source>
</evidence>
<keyword evidence="12" id="KW-0694">RNA-binding</keyword>
<keyword evidence="8" id="KW-0540">Nuclease</keyword>
<dbReference type="GO" id="GO:0005634">
    <property type="term" value="C:nucleus"/>
    <property type="evidence" value="ECO:0007669"/>
    <property type="project" value="UniProtKB-SubCell"/>
</dbReference>
<dbReference type="Pfam" id="PF04857">
    <property type="entry name" value="CAF1"/>
    <property type="match status" value="2"/>
</dbReference>
<keyword evidence="9" id="KW-0479">Metal-binding</keyword>
<comment type="similarity">
    <text evidence="4">Belongs to the CAF1 family.</text>
</comment>
<dbReference type="EMBL" id="BNJQ01000010">
    <property type="protein sequence ID" value="GHP05567.1"/>
    <property type="molecule type" value="Genomic_DNA"/>
</dbReference>
<evidence type="ECO:0000256" key="12">
    <source>
        <dbReference type="ARBA" id="ARBA00022884"/>
    </source>
</evidence>
<gene>
    <name evidence="17" type="ORF">PPROV_000431700</name>
</gene>
<dbReference type="GO" id="GO:0046872">
    <property type="term" value="F:metal ion binding"/>
    <property type="evidence" value="ECO:0007669"/>
    <property type="project" value="UniProtKB-KW"/>
</dbReference>
<dbReference type="InterPro" id="IPR036397">
    <property type="entry name" value="RNaseH_sf"/>
</dbReference>
<dbReference type="InterPro" id="IPR012337">
    <property type="entry name" value="RNaseH-like_sf"/>
</dbReference>
<comment type="caution">
    <text evidence="17">The sequence shown here is derived from an EMBL/GenBank/DDBJ whole genome shotgun (WGS) entry which is preliminary data.</text>
</comment>
<sequence>MDASSNSGAASMPSNGGARALGAGDAISSASSGQHKGPGALCTANLHIREVWEDNLEAEFALIREVVEAYPCIGMDTEFPGTVARPVGSFKSAGEFYYQTLRNNVDMLKLIQLGLTFSDENGNLPSLGTDEYFVWQFNFREFRVDEDMFAQESIELLKQSGIDFDVMATRGIDLAHFGELLISSGIVLDPDRTWLTFHSGYDFGYLLKALICQPLPQTEYEFFELLRLYFPVFYDMKYLMKYCDLHGGLSRVAEVLDVERIGPQHQAGSDSLITTMTFVKMKNEYFLDFVEDAQDETTMVETHTQHANVLFGLGSDGGAEWANGTMAPASALANESQYFPPRF</sequence>
<keyword evidence="13" id="KW-0805">Transcription regulation</keyword>
<dbReference type="InterPro" id="IPR039637">
    <property type="entry name" value="CNOT7/CNOT8/Pop2"/>
</dbReference>
<comment type="subunit">
    <text evidence="5">Component of the CCR4-NOT complex, at least composed of CRR4 and CAF1 proteins.</text>
</comment>